<sequence length="556" mass="62154">MKYIIAFFIFVFISYTGFAQRTKNAKQQKAASDTALPPRTVIVTSEFAPALKPTSKINFNGATPLPDSVRPKLDYNIPVQNLSFAYKSPALKALAESIDSNVRWNNTNFIKLGFGNYTTPYAQAGLSLGDGANSVINLNGFYTSSNGSLQYQNFNKLSLEGIGIFTSPNNKNEWNANAYFKGTTQYLYGFQPDSLKFDKSDLRQRFASFGAKLGVRNKIKNDFGIDYNPSIGFNAFGDNHNGKEMTFMYDVPVTKSITDVFDFNVGINGSFSRFNGDTVTIKNSIFNVEPSLAYKTSNIKIVAGLTPSWSNSTFNLLPNFTADVKLNEEKFILQAGFIGYYNRNSYQTLADFNPFIQQPNELINSLVKEFYGGFKGSAGDHFTYNARVSILKINNQPLFINDTATGKSFQVVYEPDINNMRVHGEIGYTSGEKFSALGGITLNRYAGLDVYDKAFGLIPTEINAAIRYVAIKDLLLKADAYFWDGAAYSTKTISSGKLDPAFDLNLGAEFSFLPQWKAWLQFNNVFNNKYERWKQYPVLGFNMLIGVVYSFGDIRK</sequence>
<proteinExistence type="predicted"/>
<evidence type="ECO:0000313" key="4">
    <source>
        <dbReference type="EMBL" id="SFP90616.1"/>
    </source>
</evidence>
<keyword evidence="5" id="KW-1185">Reference proteome</keyword>
<protein>
    <recommendedName>
        <fullName evidence="6">TonB dependent receptor</fullName>
    </recommendedName>
</protein>
<dbReference type="RefSeq" id="WP_090656471.1">
    <property type="nucleotide sequence ID" value="NZ_FOXQ01000003.1"/>
</dbReference>
<dbReference type="OrthoDB" id="1264254at2"/>
<keyword evidence="3" id="KW-0998">Cell outer membrane</keyword>
<dbReference type="AlphaFoldDB" id="A0A1I5U7N0"/>
<dbReference type="Gene3D" id="2.40.170.20">
    <property type="entry name" value="TonB-dependent receptor, beta-barrel domain"/>
    <property type="match status" value="1"/>
</dbReference>
<evidence type="ECO:0000256" key="1">
    <source>
        <dbReference type="ARBA" id="ARBA00004442"/>
    </source>
</evidence>
<dbReference type="InterPro" id="IPR036942">
    <property type="entry name" value="Beta-barrel_TonB_sf"/>
</dbReference>
<keyword evidence="2" id="KW-0472">Membrane</keyword>
<comment type="subcellular location">
    <subcellularLocation>
        <location evidence="1">Cell outer membrane</location>
    </subcellularLocation>
</comment>
<dbReference type="GO" id="GO:0009279">
    <property type="term" value="C:cell outer membrane"/>
    <property type="evidence" value="ECO:0007669"/>
    <property type="project" value="UniProtKB-SubCell"/>
</dbReference>
<evidence type="ECO:0000313" key="5">
    <source>
        <dbReference type="Proteomes" id="UP000199031"/>
    </source>
</evidence>
<reference evidence="4 5" key="1">
    <citation type="submission" date="2016-10" db="EMBL/GenBank/DDBJ databases">
        <authorList>
            <person name="de Groot N.N."/>
        </authorList>
    </citation>
    <scope>NUCLEOTIDE SEQUENCE [LARGE SCALE GENOMIC DNA]</scope>
    <source>
        <strain evidence="4 5">DSM 28286</strain>
    </source>
</reference>
<dbReference type="Proteomes" id="UP000199031">
    <property type="component" value="Unassembled WGS sequence"/>
</dbReference>
<dbReference type="EMBL" id="FOXQ01000003">
    <property type="protein sequence ID" value="SFP90616.1"/>
    <property type="molecule type" value="Genomic_DNA"/>
</dbReference>
<evidence type="ECO:0000256" key="3">
    <source>
        <dbReference type="ARBA" id="ARBA00023237"/>
    </source>
</evidence>
<accession>A0A1I5U7N0</accession>
<dbReference type="SUPFAM" id="SSF56935">
    <property type="entry name" value="Porins"/>
    <property type="match status" value="1"/>
</dbReference>
<dbReference type="STRING" id="1465490.SAMN05444277_10385"/>
<gene>
    <name evidence="4" type="ORF">SAMN05444277_10385</name>
</gene>
<evidence type="ECO:0000256" key="2">
    <source>
        <dbReference type="ARBA" id="ARBA00023136"/>
    </source>
</evidence>
<organism evidence="4 5">
    <name type="scientific">Parafilimonas terrae</name>
    <dbReference type="NCBI Taxonomy" id="1465490"/>
    <lineage>
        <taxon>Bacteria</taxon>
        <taxon>Pseudomonadati</taxon>
        <taxon>Bacteroidota</taxon>
        <taxon>Chitinophagia</taxon>
        <taxon>Chitinophagales</taxon>
        <taxon>Chitinophagaceae</taxon>
        <taxon>Parafilimonas</taxon>
    </lineage>
</organism>
<name>A0A1I5U7N0_9BACT</name>
<evidence type="ECO:0008006" key="6">
    <source>
        <dbReference type="Google" id="ProtNLM"/>
    </source>
</evidence>